<proteinExistence type="predicted"/>
<evidence type="ECO:0000259" key="4">
    <source>
        <dbReference type="Pfam" id="PF13514"/>
    </source>
</evidence>
<dbReference type="Proteomes" id="UP000823886">
    <property type="component" value="Unassembled WGS sequence"/>
</dbReference>
<evidence type="ECO:0000256" key="2">
    <source>
        <dbReference type="SAM" id="MobiDB-lite"/>
    </source>
</evidence>
<name>A0A9D2PLM5_9FIRM</name>
<accession>A0A9D2PLM5</accession>
<reference evidence="5" key="2">
    <citation type="submission" date="2021-04" db="EMBL/GenBank/DDBJ databases">
        <authorList>
            <person name="Gilroy R."/>
        </authorList>
    </citation>
    <scope>NUCLEOTIDE SEQUENCE</scope>
    <source>
        <strain evidence="5">ChiBcec2-3848</strain>
    </source>
</reference>
<dbReference type="InterPro" id="IPR027417">
    <property type="entry name" value="P-loop_NTPase"/>
</dbReference>
<dbReference type="SUPFAM" id="SSF52540">
    <property type="entry name" value="P-loop containing nucleoside triphosphate hydrolases"/>
    <property type="match status" value="1"/>
</dbReference>
<dbReference type="InterPro" id="IPR038734">
    <property type="entry name" value="YhaN_AAA"/>
</dbReference>
<evidence type="ECO:0000256" key="3">
    <source>
        <dbReference type="SAM" id="Phobius"/>
    </source>
</evidence>
<feature type="transmembrane region" description="Helical" evidence="3">
    <location>
        <begin position="302"/>
        <end position="319"/>
    </location>
</feature>
<dbReference type="AlphaFoldDB" id="A0A9D2PLM5"/>
<keyword evidence="3" id="KW-0472">Membrane</keyword>
<feature type="domain" description="YhaN AAA" evidence="4">
    <location>
        <begin position="1"/>
        <end position="65"/>
    </location>
</feature>
<evidence type="ECO:0000256" key="1">
    <source>
        <dbReference type="SAM" id="Coils"/>
    </source>
</evidence>
<gene>
    <name evidence="5" type="ORF">H9753_06845</name>
</gene>
<dbReference type="PANTHER" id="PTHR41259:SF1">
    <property type="entry name" value="DOUBLE-STRAND BREAK REPAIR RAD50 ATPASE, PUTATIVE-RELATED"/>
    <property type="match status" value="1"/>
</dbReference>
<evidence type="ECO:0000313" key="5">
    <source>
        <dbReference type="EMBL" id="HJC63318.1"/>
    </source>
</evidence>
<keyword evidence="3" id="KW-0812">Transmembrane</keyword>
<reference evidence="5" key="1">
    <citation type="journal article" date="2021" name="PeerJ">
        <title>Extensive microbial diversity within the chicken gut microbiome revealed by metagenomics and culture.</title>
        <authorList>
            <person name="Gilroy R."/>
            <person name="Ravi A."/>
            <person name="Getino M."/>
            <person name="Pursley I."/>
            <person name="Horton D.L."/>
            <person name="Alikhan N.F."/>
            <person name="Baker D."/>
            <person name="Gharbi K."/>
            <person name="Hall N."/>
            <person name="Watson M."/>
            <person name="Adriaenssens E.M."/>
            <person name="Foster-Nyarko E."/>
            <person name="Jarju S."/>
            <person name="Secka A."/>
            <person name="Antonio M."/>
            <person name="Oren A."/>
            <person name="Chaudhuri R.R."/>
            <person name="La Ragione R."/>
            <person name="Hildebrand F."/>
            <person name="Pallen M.J."/>
        </authorList>
    </citation>
    <scope>NUCLEOTIDE SEQUENCE</scope>
    <source>
        <strain evidence="5">ChiBcec2-3848</strain>
    </source>
</reference>
<keyword evidence="3" id="KW-1133">Transmembrane helix</keyword>
<sequence>MILNRLLLKNFGRFSGKEIRLEEGINIIYGANESGKSTIHTFIQGIFFGMKRMRGKASKTDDFTHYTPWENSGWYEGTVTFTCAGKRFCLERNFAAGSRGVRLYCESDGEVLSVEDGDLEMLLGGISETVFRNTVSAGQMKSRTEEGLLLELRDAVSSWQGSGDLQINPEKALEILKGKRKVWEGRQQELIQKRSQEEEKLKNRLEYQQQEADRLSGRIREYQEQYTQARQAAAKAQQRIERERQKRQQAERNGQLQQSSERERQPQKKRGRQAQNRRQRYLLYAALILFAAGFVLTREVPFLMVLTTVPLAASVLGKIQNRRQRYLLYAALILFMAVPVLIIDPLFLIPLAVVALAMAVLELAPYLREKSRTDSQEASPEEIDRQKREQASRWEQEAGQWSARAQKLGGQLEILRSQLLERQTEISNLKEEYEEFQGDYEQQLSVKKEIDSITLAEKRIRELSAKLKNSTGTVLRQEMSRILSGITGGRYRQVVIDDAFQISLYTGERLVPLYQASSGMAEQVYLALRMASAGILCREEELPVLLDETLAFYDDKRLLETLSWLAREKSQVLLFSCTRREIEALRGNGIPCNVIEL</sequence>
<organism evidence="5 6">
    <name type="scientific">Candidatus Blautia merdavium</name>
    <dbReference type="NCBI Taxonomy" id="2838494"/>
    <lineage>
        <taxon>Bacteria</taxon>
        <taxon>Bacillati</taxon>
        <taxon>Bacillota</taxon>
        <taxon>Clostridia</taxon>
        <taxon>Lachnospirales</taxon>
        <taxon>Lachnospiraceae</taxon>
        <taxon>Blautia</taxon>
    </lineage>
</organism>
<evidence type="ECO:0000313" key="6">
    <source>
        <dbReference type="Proteomes" id="UP000823886"/>
    </source>
</evidence>
<dbReference type="EMBL" id="DWVZ01000088">
    <property type="protein sequence ID" value="HJC63318.1"/>
    <property type="molecule type" value="Genomic_DNA"/>
</dbReference>
<protein>
    <submittedName>
        <fullName evidence="5">AAA family ATPase</fullName>
    </submittedName>
</protein>
<feature type="compositionally biased region" description="Basic and acidic residues" evidence="2">
    <location>
        <begin position="238"/>
        <end position="250"/>
    </location>
</feature>
<comment type="caution">
    <text evidence="5">The sequence shown here is derived from an EMBL/GenBank/DDBJ whole genome shotgun (WGS) entry which is preliminary data.</text>
</comment>
<dbReference type="Pfam" id="PF13514">
    <property type="entry name" value="AAA_27"/>
    <property type="match status" value="1"/>
</dbReference>
<dbReference type="PANTHER" id="PTHR41259">
    <property type="entry name" value="DOUBLE-STRAND BREAK REPAIR RAD50 ATPASE, PUTATIVE-RELATED"/>
    <property type="match status" value="1"/>
</dbReference>
<dbReference type="Gene3D" id="3.40.50.300">
    <property type="entry name" value="P-loop containing nucleotide triphosphate hydrolases"/>
    <property type="match status" value="2"/>
</dbReference>
<feature type="transmembrane region" description="Helical" evidence="3">
    <location>
        <begin position="326"/>
        <end position="343"/>
    </location>
</feature>
<keyword evidence="1" id="KW-0175">Coiled coil</keyword>
<feature type="coiled-coil region" evidence="1">
    <location>
        <begin position="412"/>
        <end position="446"/>
    </location>
</feature>
<feature type="region of interest" description="Disordered" evidence="2">
    <location>
        <begin position="233"/>
        <end position="274"/>
    </location>
</feature>
<feature type="transmembrane region" description="Helical" evidence="3">
    <location>
        <begin position="281"/>
        <end position="296"/>
    </location>
</feature>